<accession>A0A8J4DVL2</accession>
<dbReference type="EMBL" id="BOPF01000046">
    <property type="protein sequence ID" value="GIJ51298.1"/>
    <property type="molecule type" value="Genomic_DNA"/>
</dbReference>
<proteinExistence type="predicted"/>
<sequence length="97" mass="10512">MSHLISTDATRTSCRCGAVVLVAVDEGLAVRADADPIPPTAEIAALVDGRWTYTHAGGQLIYRDAARIRSNTPAGCIHREHRCIKKPEQLDLFGSKK</sequence>
<dbReference type="Proteomes" id="UP000619260">
    <property type="component" value="Unassembled WGS sequence"/>
</dbReference>
<dbReference type="AlphaFoldDB" id="A0A8J4DVL2"/>
<keyword evidence="2" id="KW-1185">Reference proteome</keyword>
<comment type="caution">
    <text evidence="1">The sequence shown here is derived from an EMBL/GenBank/DDBJ whole genome shotgun (WGS) entry which is preliminary data.</text>
</comment>
<gene>
    <name evidence="1" type="ORF">Val02_81840</name>
</gene>
<reference evidence="1" key="1">
    <citation type="submission" date="2021-01" db="EMBL/GenBank/DDBJ databases">
        <title>Whole genome shotgun sequence of Virgisporangium aliadipatigenens NBRC 105644.</title>
        <authorList>
            <person name="Komaki H."/>
            <person name="Tamura T."/>
        </authorList>
    </citation>
    <scope>NUCLEOTIDE SEQUENCE</scope>
    <source>
        <strain evidence="1">NBRC 105644</strain>
    </source>
</reference>
<protein>
    <submittedName>
        <fullName evidence="1">Uncharacterized protein</fullName>
    </submittedName>
</protein>
<name>A0A8J4DVL2_9ACTN</name>
<organism evidence="1 2">
    <name type="scientific">Virgisporangium aliadipatigenens</name>
    <dbReference type="NCBI Taxonomy" id="741659"/>
    <lineage>
        <taxon>Bacteria</taxon>
        <taxon>Bacillati</taxon>
        <taxon>Actinomycetota</taxon>
        <taxon>Actinomycetes</taxon>
        <taxon>Micromonosporales</taxon>
        <taxon>Micromonosporaceae</taxon>
        <taxon>Virgisporangium</taxon>
    </lineage>
</organism>
<evidence type="ECO:0000313" key="1">
    <source>
        <dbReference type="EMBL" id="GIJ51298.1"/>
    </source>
</evidence>
<dbReference type="RefSeq" id="WP_203904707.1">
    <property type="nucleotide sequence ID" value="NZ_BOPF01000046.1"/>
</dbReference>
<evidence type="ECO:0000313" key="2">
    <source>
        <dbReference type="Proteomes" id="UP000619260"/>
    </source>
</evidence>